<dbReference type="Proteomes" id="UP000014204">
    <property type="component" value="Unassembled WGS sequence"/>
</dbReference>
<evidence type="ECO:0000259" key="1">
    <source>
        <dbReference type="PROSITE" id="PS50943"/>
    </source>
</evidence>
<dbReference type="GeneID" id="82191379"/>
<comment type="caution">
    <text evidence="2">The sequence shown here is derived from an EMBL/GenBank/DDBJ whole genome shotgun (WGS) entry which is preliminary data.</text>
</comment>
<dbReference type="RefSeq" id="WP_016310165.1">
    <property type="nucleotide sequence ID" value="NZ_KE159646.1"/>
</dbReference>
<dbReference type="SUPFAM" id="SSF47413">
    <property type="entry name" value="lambda repressor-like DNA-binding domains"/>
    <property type="match status" value="1"/>
</dbReference>
<dbReference type="InterPro" id="IPR010982">
    <property type="entry name" value="Lambda_DNA-bd_dom_sf"/>
</dbReference>
<dbReference type="eggNOG" id="COG3093">
    <property type="taxonomic scope" value="Bacteria"/>
</dbReference>
<evidence type="ECO:0000313" key="3">
    <source>
        <dbReference type="Proteomes" id="UP000014204"/>
    </source>
</evidence>
<dbReference type="HOGENOM" id="CLU_2632505_0_0_11"/>
<dbReference type="EMBL" id="ASSY01000009">
    <property type="protein sequence ID" value="EOS50353.1"/>
    <property type="molecule type" value="Genomic_DNA"/>
</dbReference>
<accession>R9KVQ9</accession>
<dbReference type="CDD" id="cd00093">
    <property type="entry name" value="HTH_XRE"/>
    <property type="match status" value="1"/>
</dbReference>
<proteinExistence type="predicted"/>
<organism evidence="2 3">
    <name type="scientific">Adlercreutzia caecimuris B7</name>
    <dbReference type="NCBI Taxonomy" id="1235794"/>
    <lineage>
        <taxon>Bacteria</taxon>
        <taxon>Bacillati</taxon>
        <taxon>Actinomycetota</taxon>
        <taxon>Coriobacteriia</taxon>
        <taxon>Eggerthellales</taxon>
        <taxon>Eggerthellaceae</taxon>
        <taxon>Adlercreutzia</taxon>
    </lineage>
</organism>
<keyword evidence="3" id="KW-1185">Reference proteome</keyword>
<sequence>MRLEHGMSVSELARRTDIDKKRLWYILDGQREMRVEEFLRLCVVLKMDPRSFVTREMIEEVAEATRQSIGRSDNPNT</sequence>
<feature type="domain" description="HTH cro/C1-type" evidence="1">
    <location>
        <begin position="1"/>
        <end position="52"/>
    </location>
</feature>
<dbReference type="GO" id="GO:0003677">
    <property type="term" value="F:DNA binding"/>
    <property type="evidence" value="ECO:0007669"/>
    <property type="project" value="InterPro"/>
</dbReference>
<dbReference type="PATRIC" id="fig|1235794.3.peg.1958"/>
<dbReference type="Pfam" id="PF13560">
    <property type="entry name" value="HTH_31"/>
    <property type="match status" value="1"/>
</dbReference>
<protein>
    <recommendedName>
        <fullName evidence="1">HTH cro/C1-type domain-containing protein</fullName>
    </recommendedName>
</protein>
<dbReference type="PROSITE" id="PS50943">
    <property type="entry name" value="HTH_CROC1"/>
    <property type="match status" value="1"/>
</dbReference>
<dbReference type="AlphaFoldDB" id="R9KVQ9"/>
<evidence type="ECO:0000313" key="2">
    <source>
        <dbReference type="EMBL" id="EOS50353.1"/>
    </source>
</evidence>
<gene>
    <name evidence="2" type="ORF">C811_01985</name>
</gene>
<name>R9KVQ9_9ACTN</name>
<dbReference type="STRING" id="1235794.C811_01985"/>
<reference evidence="2 3" key="1">
    <citation type="submission" date="2013-04" db="EMBL/GenBank/DDBJ databases">
        <title>The Genome Sequence of Enterorhabdus caecimuris B7.</title>
        <authorList>
            <consortium name="The Broad Institute Genomics Platform"/>
            <consortium name="The Broad Institute Genome Sequencing Center for Infectious Disease"/>
            <person name="Earl A."/>
            <person name="Xavier R."/>
            <person name="Elson C."/>
            <person name="Duck W."/>
            <person name="Walker B."/>
            <person name="Young S."/>
            <person name="Zeng Q."/>
            <person name="Gargeya S."/>
            <person name="Fitzgerald M."/>
            <person name="Haas B."/>
            <person name="Abouelleil A."/>
            <person name="Allen A.W."/>
            <person name="Alvarado L."/>
            <person name="Arachchi H.M."/>
            <person name="Berlin A.M."/>
            <person name="Chapman S.B."/>
            <person name="Gainer-Dewar J."/>
            <person name="Goldberg J."/>
            <person name="Griggs A."/>
            <person name="Gujja S."/>
            <person name="Hansen M."/>
            <person name="Howarth C."/>
            <person name="Imamovic A."/>
            <person name="Ireland A."/>
            <person name="Larimer J."/>
            <person name="McCowan C."/>
            <person name="Murphy C."/>
            <person name="Pearson M."/>
            <person name="Poon T.W."/>
            <person name="Priest M."/>
            <person name="Roberts A."/>
            <person name="Saif S."/>
            <person name="Shea T."/>
            <person name="Sisk P."/>
            <person name="Sykes S."/>
            <person name="Wortman J."/>
            <person name="Nusbaum C."/>
            <person name="Birren B."/>
        </authorList>
    </citation>
    <scope>NUCLEOTIDE SEQUENCE [LARGE SCALE GENOMIC DNA]</scope>
    <source>
        <strain evidence="2 3">B7</strain>
    </source>
</reference>
<dbReference type="Gene3D" id="1.10.260.40">
    <property type="entry name" value="lambda repressor-like DNA-binding domains"/>
    <property type="match status" value="1"/>
</dbReference>
<dbReference type="InterPro" id="IPR001387">
    <property type="entry name" value="Cro/C1-type_HTH"/>
</dbReference>